<gene>
    <name evidence="1" type="ORF">SLEP1_g37187</name>
</gene>
<dbReference type="PANTHER" id="PTHR34676">
    <property type="entry name" value="DUF4219 DOMAIN-CONTAINING PROTEIN-RELATED"/>
    <property type="match status" value="1"/>
</dbReference>
<dbReference type="EMBL" id="BPVZ01000078">
    <property type="protein sequence ID" value="GKV28096.1"/>
    <property type="molecule type" value="Genomic_DNA"/>
</dbReference>
<evidence type="ECO:0000313" key="2">
    <source>
        <dbReference type="Proteomes" id="UP001054252"/>
    </source>
</evidence>
<dbReference type="SUPFAM" id="SSF57756">
    <property type="entry name" value="Retrovirus zinc finger-like domains"/>
    <property type="match status" value="1"/>
</dbReference>
<dbReference type="InterPro" id="IPR036875">
    <property type="entry name" value="Znf_CCHC_sf"/>
</dbReference>
<organism evidence="1 2">
    <name type="scientific">Rubroshorea leprosula</name>
    <dbReference type="NCBI Taxonomy" id="152421"/>
    <lineage>
        <taxon>Eukaryota</taxon>
        <taxon>Viridiplantae</taxon>
        <taxon>Streptophyta</taxon>
        <taxon>Embryophyta</taxon>
        <taxon>Tracheophyta</taxon>
        <taxon>Spermatophyta</taxon>
        <taxon>Magnoliopsida</taxon>
        <taxon>eudicotyledons</taxon>
        <taxon>Gunneridae</taxon>
        <taxon>Pentapetalae</taxon>
        <taxon>rosids</taxon>
        <taxon>malvids</taxon>
        <taxon>Malvales</taxon>
        <taxon>Dipterocarpaceae</taxon>
        <taxon>Rubroshorea</taxon>
    </lineage>
</organism>
<name>A0AAV5KU43_9ROSI</name>
<evidence type="ECO:0000313" key="1">
    <source>
        <dbReference type="EMBL" id="GKV28096.1"/>
    </source>
</evidence>
<accession>A0AAV5KU43</accession>
<reference evidence="1 2" key="1">
    <citation type="journal article" date="2021" name="Commun. Biol.">
        <title>The genome of Shorea leprosula (Dipterocarpaceae) highlights the ecological relevance of drought in aseasonal tropical rainforests.</title>
        <authorList>
            <person name="Ng K.K.S."/>
            <person name="Kobayashi M.J."/>
            <person name="Fawcett J.A."/>
            <person name="Hatakeyama M."/>
            <person name="Paape T."/>
            <person name="Ng C.H."/>
            <person name="Ang C.C."/>
            <person name="Tnah L.H."/>
            <person name="Lee C.T."/>
            <person name="Nishiyama T."/>
            <person name="Sese J."/>
            <person name="O'Brien M.J."/>
            <person name="Copetti D."/>
            <person name="Mohd Noor M.I."/>
            <person name="Ong R.C."/>
            <person name="Putra M."/>
            <person name="Sireger I.Z."/>
            <person name="Indrioko S."/>
            <person name="Kosugi Y."/>
            <person name="Izuno A."/>
            <person name="Isagi Y."/>
            <person name="Lee S.L."/>
            <person name="Shimizu K.K."/>
        </authorList>
    </citation>
    <scope>NUCLEOTIDE SEQUENCE [LARGE SCALE GENOMIC DNA]</scope>
    <source>
        <strain evidence="1">214</strain>
    </source>
</reference>
<proteinExistence type="predicted"/>
<dbReference type="GO" id="GO:0008270">
    <property type="term" value="F:zinc ion binding"/>
    <property type="evidence" value="ECO:0007669"/>
    <property type="project" value="InterPro"/>
</dbReference>
<protein>
    <recommendedName>
        <fullName evidence="3">CCHC-type domain-containing protein</fullName>
    </recommendedName>
</protein>
<evidence type="ECO:0008006" key="3">
    <source>
        <dbReference type="Google" id="ProtNLM"/>
    </source>
</evidence>
<keyword evidence="2" id="KW-1185">Reference proteome</keyword>
<sequence length="261" mass="29905">MAQLQAFQPLEGLSTTKPLFFDGTNYNYWKNMIKVYMLANVPKAWIVTMKGQYVLMKGVGESKVPKEEVEWNDEDLEKIMINNKAISMLQCSLNPMEYNRVSGCDTAKEMWDMLEILRSLPKNWEAKKTAIEKSKDLNTLKLEDLIGKLMIYEIAVQVDDGVEVVEKKKKKKKVKMMLVMMSLAMKRTSPNCDDDDSGKPSKKHIKCYECNEMRHYRVECPKLKKGKKNKAFVAPWSNDECSSSGNEGSLEDDVSNPCFIA</sequence>
<dbReference type="PANTHER" id="PTHR34676:SF8">
    <property type="entry name" value="TRANSMEMBRANE PROTEIN"/>
    <property type="match status" value="1"/>
</dbReference>
<dbReference type="Pfam" id="PF14223">
    <property type="entry name" value="Retrotran_gag_2"/>
    <property type="match status" value="1"/>
</dbReference>
<dbReference type="GO" id="GO:0003676">
    <property type="term" value="F:nucleic acid binding"/>
    <property type="evidence" value="ECO:0007669"/>
    <property type="project" value="InterPro"/>
</dbReference>
<dbReference type="Proteomes" id="UP001054252">
    <property type="component" value="Unassembled WGS sequence"/>
</dbReference>
<dbReference type="AlphaFoldDB" id="A0AAV5KU43"/>
<comment type="caution">
    <text evidence="1">The sequence shown here is derived from an EMBL/GenBank/DDBJ whole genome shotgun (WGS) entry which is preliminary data.</text>
</comment>